<dbReference type="Proteomes" id="UP000822688">
    <property type="component" value="Chromosome 10"/>
</dbReference>
<sequence length="222" mass="25358">MGYTSISTRQMTGEGARLKLETLETLTQDGQFQFKDGFNAIAVETKTLPADVMIIDIDNPEHARAVFGYLARMVQNHKINWVAKTTPDKGLHFWAKNFDASIPKCTYSYCGMPIEVFKKTQNSDRITIMGTNRKCVYWVPLKDLKYAPDPLKPFPKGASKNTKLPDRIMKGFRWTTINQLRKTNAFLNEACVQFIGDYICKPPFEPEKIQELKNLVYNTTSS</sequence>
<organism evidence="1 2">
    <name type="scientific">Ceratodon purpureus</name>
    <name type="common">Fire moss</name>
    <name type="synonym">Dicranum purpureum</name>
    <dbReference type="NCBI Taxonomy" id="3225"/>
    <lineage>
        <taxon>Eukaryota</taxon>
        <taxon>Viridiplantae</taxon>
        <taxon>Streptophyta</taxon>
        <taxon>Embryophyta</taxon>
        <taxon>Bryophyta</taxon>
        <taxon>Bryophytina</taxon>
        <taxon>Bryopsida</taxon>
        <taxon>Dicranidae</taxon>
        <taxon>Pseudoditrichales</taxon>
        <taxon>Ditrichaceae</taxon>
        <taxon>Ceratodon</taxon>
    </lineage>
</organism>
<accession>A0A8T0GNS9</accession>
<protein>
    <submittedName>
        <fullName evidence="1">Uncharacterized protein</fullName>
    </submittedName>
</protein>
<dbReference type="AlphaFoldDB" id="A0A8T0GNS9"/>
<keyword evidence="2" id="KW-1185">Reference proteome</keyword>
<dbReference type="EMBL" id="CM026431">
    <property type="protein sequence ID" value="KAG0559854.1"/>
    <property type="molecule type" value="Genomic_DNA"/>
</dbReference>
<evidence type="ECO:0000313" key="2">
    <source>
        <dbReference type="Proteomes" id="UP000822688"/>
    </source>
</evidence>
<evidence type="ECO:0000313" key="1">
    <source>
        <dbReference type="EMBL" id="KAG0559854.1"/>
    </source>
</evidence>
<proteinExistence type="predicted"/>
<gene>
    <name evidence="1" type="ORF">KC19_10G134400</name>
</gene>
<reference evidence="1" key="1">
    <citation type="submission" date="2020-06" db="EMBL/GenBank/DDBJ databases">
        <title>WGS assembly of Ceratodon purpureus strain R40.</title>
        <authorList>
            <person name="Carey S.B."/>
            <person name="Jenkins J."/>
            <person name="Shu S."/>
            <person name="Lovell J.T."/>
            <person name="Sreedasyam A."/>
            <person name="Maumus F."/>
            <person name="Tiley G.P."/>
            <person name="Fernandez-Pozo N."/>
            <person name="Barry K."/>
            <person name="Chen C."/>
            <person name="Wang M."/>
            <person name="Lipzen A."/>
            <person name="Daum C."/>
            <person name="Saski C.A."/>
            <person name="Payton A.C."/>
            <person name="Mcbreen J.C."/>
            <person name="Conrad R.E."/>
            <person name="Kollar L.M."/>
            <person name="Olsson S."/>
            <person name="Huttunen S."/>
            <person name="Landis J.B."/>
            <person name="Wickett N.J."/>
            <person name="Johnson M.G."/>
            <person name="Rensing S.A."/>
            <person name="Grimwood J."/>
            <person name="Schmutz J."/>
            <person name="Mcdaniel S.F."/>
        </authorList>
    </citation>
    <scope>NUCLEOTIDE SEQUENCE</scope>
    <source>
        <strain evidence="1">R40</strain>
    </source>
</reference>
<comment type="caution">
    <text evidence="1">The sequence shown here is derived from an EMBL/GenBank/DDBJ whole genome shotgun (WGS) entry which is preliminary data.</text>
</comment>
<name>A0A8T0GNS9_CERPU</name>